<reference evidence="1" key="1">
    <citation type="submission" date="2020-05" db="EMBL/GenBank/DDBJ databases">
        <authorList>
            <person name="Chiriac C."/>
            <person name="Salcher M."/>
            <person name="Ghai R."/>
            <person name="Kavagutti S V."/>
        </authorList>
    </citation>
    <scope>NUCLEOTIDE SEQUENCE</scope>
</reference>
<proteinExistence type="predicted"/>
<name>A0A6J5ZHW4_9ZZZZ</name>
<sequence length="398" mass="42026">MSLLEFNNLSPKRSDSRKPFKFLVGIGALVGVIALGSTFAANIAINTGAPIEFGQGVAQTTACDDEIEMTPISTFVNGNPDEFKFTGITLLGVDGTDQSNSSQGCAGKSFTIKSFSSSGSQLSETYVLSLDGNGSFISIYGNILATNPSTENSRVTITFLTPIINASDVYTITIESSSATCWDLITCEVGDIGPGGGIIYYASVGAFASSGSHCNTNCHYLEVAPDGWSGVPSDPAQSWSLNYSEATGQELTLTTNPQSGFSGEADNWFIGKGMSNSILIANQPGHGNASENAAIRALAYAGNDSSAGQWYLPAMNELNELCKYGNSQATGDLNEECVAGTLRLGFLEGGYWSSSESLWEPPGVRAMGLLVGNQANLLKWAAESSEYLTRRVRPIRAF</sequence>
<dbReference type="EMBL" id="CAEZYO010000027">
    <property type="protein sequence ID" value="CAB4732732.1"/>
    <property type="molecule type" value="Genomic_DNA"/>
</dbReference>
<organism evidence="1">
    <name type="scientific">freshwater metagenome</name>
    <dbReference type="NCBI Taxonomy" id="449393"/>
    <lineage>
        <taxon>unclassified sequences</taxon>
        <taxon>metagenomes</taxon>
        <taxon>ecological metagenomes</taxon>
    </lineage>
</organism>
<protein>
    <submittedName>
        <fullName evidence="1">Unannotated protein</fullName>
    </submittedName>
</protein>
<dbReference type="EMBL" id="CAFBRY010000065">
    <property type="protein sequence ID" value="CAB5154349.1"/>
    <property type="molecule type" value="Genomic_DNA"/>
</dbReference>
<dbReference type="AlphaFoldDB" id="A0A6J5ZHW4"/>
<dbReference type="EMBL" id="CAFABC010000024">
    <property type="protein sequence ID" value="CAB4826376.1"/>
    <property type="molecule type" value="Genomic_DNA"/>
</dbReference>
<gene>
    <name evidence="2" type="ORF">UFOPK2731_00948</name>
    <name evidence="3" type="ORF">UFOPK3161_00934</name>
    <name evidence="1" type="ORF">UFOPK3962_00974</name>
    <name evidence="4" type="ORF">UFOPK4427_01304</name>
</gene>
<accession>A0A6J5ZHW4</accession>
<evidence type="ECO:0000313" key="4">
    <source>
        <dbReference type="EMBL" id="CAB5154349.1"/>
    </source>
</evidence>
<dbReference type="EMBL" id="CAESAH010000028">
    <property type="protein sequence ID" value="CAB4340898.1"/>
    <property type="molecule type" value="Genomic_DNA"/>
</dbReference>
<evidence type="ECO:0000313" key="1">
    <source>
        <dbReference type="EMBL" id="CAB4340898.1"/>
    </source>
</evidence>
<evidence type="ECO:0000313" key="3">
    <source>
        <dbReference type="EMBL" id="CAB4826376.1"/>
    </source>
</evidence>
<evidence type="ECO:0000313" key="2">
    <source>
        <dbReference type="EMBL" id="CAB4732732.1"/>
    </source>
</evidence>